<feature type="binding site" description="axial binding residue" evidence="9">
    <location>
        <position position="471"/>
    </location>
    <ligand>
        <name>heme</name>
        <dbReference type="ChEBI" id="CHEBI:30413"/>
    </ligand>
    <ligandPart>
        <name>Fe</name>
        <dbReference type="ChEBI" id="CHEBI:18248"/>
    </ligandPart>
</feature>
<evidence type="ECO:0000256" key="9">
    <source>
        <dbReference type="PIRSR" id="PIRSR602401-1"/>
    </source>
</evidence>
<evidence type="ECO:0000256" key="7">
    <source>
        <dbReference type="ARBA" id="ARBA00023004"/>
    </source>
</evidence>
<evidence type="ECO:0000256" key="3">
    <source>
        <dbReference type="ARBA" id="ARBA00010617"/>
    </source>
</evidence>
<dbReference type="AlphaFoldDB" id="A0A9P5N148"/>
<organism evidence="10 11">
    <name type="scientific">Russula ochroleuca</name>
    <dbReference type="NCBI Taxonomy" id="152965"/>
    <lineage>
        <taxon>Eukaryota</taxon>
        <taxon>Fungi</taxon>
        <taxon>Dikarya</taxon>
        <taxon>Basidiomycota</taxon>
        <taxon>Agaricomycotina</taxon>
        <taxon>Agaricomycetes</taxon>
        <taxon>Russulales</taxon>
        <taxon>Russulaceae</taxon>
        <taxon>Russula</taxon>
    </lineage>
</organism>
<dbReference type="InterPro" id="IPR002401">
    <property type="entry name" value="Cyt_P450_E_grp-I"/>
</dbReference>
<reference evidence="10" key="2">
    <citation type="journal article" date="2020" name="Nat. Commun.">
        <title>Large-scale genome sequencing of mycorrhizal fungi provides insights into the early evolution of symbiotic traits.</title>
        <authorList>
            <person name="Miyauchi S."/>
            <person name="Kiss E."/>
            <person name="Kuo A."/>
            <person name="Drula E."/>
            <person name="Kohler A."/>
            <person name="Sanchez-Garcia M."/>
            <person name="Morin E."/>
            <person name="Andreopoulos B."/>
            <person name="Barry K.W."/>
            <person name="Bonito G."/>
            <person name="Buee M."/>
            <person name="Carver A."/>
            <person name="Chen C."/>
            <person name="Cichocki N."/>
            <person name="Clum A."/>
            <person name="Culley D."/>
            <person name="Crous P.W."/>
            <person name="Fauchery L."/>
            <person name="Girlanda M."/>
            <person name="Hayes R.D."/>
            <person name="Keri Z."/>
            <person name="LaButti K."/>
            <person name="Lipzen A."/>
            <person name="Lombard V."/>
            <person name="Magnuson J."/>
            <person name="Maillard F."/>
            <person name="Murat C."/>
            <person name="Nolan M."/>
            <person name="Ohm R.A."/>
            <person name="Pangilinan J."/>
            <person name="Pereira M.F."/>
            <person name="Perotto S."/>
            <person name="Peter M."/>
            <person name="Pfister S."/>
            <person name="Riley R."/>
            <person name="Sitrit Y."/>
            <person name="Stielow J.B."/>
            <person name="Szollosi G."/>
            <person name="Zifcakova L."/>
            <person name="Stursova M."/>
            <person name="Spatafora J.W."/>
            <person name="Tedersoo L."/>
            <person name="Vaario L.M."/>
            <person name="Yamada A."/>
            <person name="Yan M."/>
            <person name="Wang P."/>
            <person name="Xu J."/>
            <person name="Bruns T."/>
            <person name="Baldrian P."/>
            <person name="Vilgalys R."/>
            <person name="Dunand C."/>
            <person name="Henrissat B."/>
            <person name="Grigoriev I.V."/>
            <person name="Hibbett D."/>
            <person name="Nagy L.G."/>
            <person name="Martin F.M."/>
        </authorList>
    </citation>
    <scope>NUCLEOTIDE SEQUENCE</scope>
    <source>
        <strain evidence="10">Prilba</strain>
    </source>
</reference>
<dbReference type="SUPFAM" id="SSF48264">
    <property type="entry name" value="Cytochrome P450"/>
    <property type="match status" value="1"/>
</dbReference>
<name>A0A9P5N148_9AGAM</name>
<keyword evidence="11" id="KW-1185">Reference proteome</keyword>
<sequence length="548" mass="61224">MFINLNSARHIKLSISMPANLAVLSPSEIIVFAQQHSTLVSGILTGCAIYFTARYLQSPWRKLPPGPKGFPLVGNVLEMRSKQWLNFMNWKQEFGDIFYLSAAGQPIIVLNSQKVAADLLDRRAGIYSDRPRNIVAAQILCGGLAMVFQNYGTLWRKMRKAAHEGLSKSVVESFKTPQLTEAILLSCGLLAQPSTWDNHFRRTAASMIMSVTYDTPPIDSELSSSVKAVNDFVARLTRAALPGSHFVEFFPWMMYIPSRFAKWKRDAEYWYERDSVMFENLFNSVNEKLSKGMDRPSLVGTLIKDADRYGLSARESSWLAATMYAAGAETTSAVMAWWMLAMVTYPDVQKCAQEELDSVIGRTRIPTFSDLPHLPYIRAMVKEALRWRPVDPLGLPHLSAANDWYNGMFIPKGSMIIANVWHLNRDPEVYGADAAHFNPARFLDASGGVTSCAPETKEEGHVTYGFGRRVCVGKHVANNSLFIDFAMMLWACTFAPGKDENGKVIPIDVDGCVEDGLVVRPIPFRVDISSRFPEAVTLLASENELRGH</sequence>
<evidence type="ECO:0000256" key="6">
    <source>
        <dbReference type="ARBA" id="ARBA00023002"/>
    </source>
</evidence>
<comment type="similarity">
    <text evidence="3">Belongs to the cytochrome P450 family.</text>
</comment>
<dbReference type="GO" id="GO:0004497">
    <property type="term" value="F:monooxygenase activity"/>
    <property type="evidence" value="ECO:0007669"/>
    <property type="project" value="UniProtKB-KW"/>
</dbReference>
<dbReference type="Pfam" id="PF00067">
    <property type="entry name" value="p450"/>
    <property type="match status" value="1"/>
</dbReference>
<evidence type="ECO:0000256" key="1">
    <source>
        <dbReference type="ARBA" id="ARBA00001971"/>
    </source>
</evidence>
<gene>
    <name evidence="10" type="ORF">DFH94DRAFT_722304</name>
</gene>
<reference evidence="10" key="1">
    <citation type="submission" date="2019-10" db="EMBL/GenBank/DDBJ databases">
        <authorList>
            <consortium name="DOE Joint Genome Institute"/>
            <person name="Kuo A."/>
            <person name="Miyauchi S."/>
            <person name="Kiss E."/>
            <person name="Drula E."/>
            <person name="Kohler A."/>
            <person name="Sanchez-Garcia M."/>
            <person name="Andreopoulos B."/>
            <person name="Barry K.W."/>
            <person name="Bonito G."/>
            <person name="Buee M."/>
            <person name="Carver A."/>
            <person name="Chen C."/>
            <person name="Cichocki N."/>
            <person name="Clum A."/>
            <person name="Culley D."/>
            <person name="Crous P.W."/>
            <person name="Fauchery L."/>
            <person name="Girlanda M."/>
            <person name="Hayes R."/>
            <person name="Keri Z."/>
            <person name="LaButti K."/>
            <person name="Lipzen A."/>
            <person name="Lombard V."/>
            <person name="Magnuson J."/>
            <person name="Maillard F."/>
            <person name="Morin E."/>
            <person name="Murat C."/>
            <person name="Nolan M."/>
            <person name="Ohm R."/>
            <person name="Pangilinan J."/>
            <person name="Pereira M."/>
            <person name="Perotto S."/>
            <person name="Peter M."/>
            <person name="Riley R."/>
            <person name="Sitrit Y."/>
            <person name="Stielow B."/>
            <person name="Szollosi G."/>
            <person name="Zifcakova L."/>
            <person name="Stursova M."/>
            <person name="Spatafora J.W."/>
            <person name="Tedersoo L."/>
            <person name="Vaario L.-M."/>
            <person name="Yamada A."/>
            <person name="Yan M."/>
            <person name="Wang P."/>
            <person name="Xu J."/>
            <person name="Bruns T."/>
            <person name="Baldrian P."/>
            <person name="Vilgalys R."/>
            <person name="Henrissat B."/>
            <person name="Grigoriev I.V."/>
            <person name="Hibbett D."/>
            <person name="Nagy L.G."/>
            <person name="Martin F.M."/>
        </authorList>
    </citation>
    <scope>NUCLEOTIDE SEQUENCE</scope>
    <source>
        <strain evidence="10">Prilba</strain>
    </source>
</reference>
<dbReference type="Proteomes" id="UP000759537">
    <property type="component" value="Unassembled WGS sequence"/>
</dbReference>
<evidence type="ECO:0000256" key="5">
    <source>
        <dbReference type="ARBA" id="ARBA00022723"/>
    </source>
</evidence>
<dbReference type="PANTHER" id="PTHR46300:SF7">
    <property type="entry name" value="P450, PUTATIVE (EUROFUNG)-RELATED"/>
    <property type="match status" value="1"/>
</dbReference>
<comment type="pathway">
    <text evidence="2">Secondary metabolite biosynthesis.</text>
</comment>
<dbReference type="PRINTS" id="PR00385">
    <property type="entry name" value="P450"/>
</dbReference>
<evidence type="ECO:0000313" key="11">
    <source>
        <dbReference type="Proteomes" id="UP000759537"/>
    </source>
</evidence>
<keyword evidence="6" id="KW-0560">Oxidoreductase</keyword>
<keyword evidence="7 9" id="KW-0408">Iron</keyword>
<dbReference type="Gene3D" id="1.10.630.10">
    <property type="entry name" value="Cytochrome P450"/>
    <property type="match status" value="1"/>
</dbReference>
<dbReference type="PRINTS" id="PR00463">
    <property type="entry name" value="EP450I"/>
</dbReference>
<dbReference type="InterPro" id="IPR001128">
    <property type="entry name" value="Cyt_P450"/>
</dbReference>
<evidence type="ECO:0000256" key="4">
    <source>
        <dbReference type="ARBA" id="ARBA00022617"/>
    </source>
</evidence>
<keyword evidence="5 9" id="KW-0479">Metal-binding</keyword>
<accession>A0A9P5N148</accession>
<proteinExistence type="inferred from homology"/>
<comment type="cofactor">
    <cofactor evidence="1 9">
        <name>heme</name>
        <dbReference type="ChEBI" id="CHEBI:30413"/>
    </cofactor>
</comment>
<dbReference type="CDD" id="cd11065">
    <property type="entry name" value="CYP64-like"/>
    <property type="match status" value="1"/>
</dbReference>
<dbReference type="InterPro" id="IPR036396">
    <property type="entry name" value="Cyt_P450_sf"/>
</dbReference>
<evidence type="ECO:0000256" key="2">
    <source>
        <dbReference type="ARBA" id="ARBA00005179"/>
    </source>
</evidence>
<dbReference type="OrthoDB" id="2789670at2759"/>
<keyword evidence="4 9" id="KW-0349">Heme</keyword>
<dbReference type="GO" id="GO:0020037">
    <property type="term" value="F:heme binding"/>
    <property type="evidence" value="ECO:0007669"/>
    <property type="project" value="InterPro"/>
</dbReference>
<evidence type="ECO:0000313" key="10">
    <source>
        <dbReference type="EMBL" id="KAF8483508.1"/>
    </source>
</evidence>
<keyword evidence="8" id="KW-0503">Monooxygenase</keyword>
<dbReference type="GO" id="GO:0005506">
    <property type="term" value="F:iron ion binding"/>
    <property type="evidence" value="ECO:0007669"/>
    <property type="project" value="InterPro"/>
</dbReference>
<dbReference type="EMBL" id="WHVB01000004">
    <property type="protein sequence ID" value="KAF8483508.1"/>
    <property type="molecule type" value="Genomic_DNA"/>
</dbReference>
<protein>
    <submittedName>
        <fullName evidence="10">Cytochrome P450</fullName>
    </submittedName>
</protein>
<dbReference type="GO" id="GO:0016705">
    <property type="term" value="F:oxidoreductase activity, acting on paired donors, with incorporation or reduction of molecular oxygen"/>
    <property type="evidence" value="ECO:0007669"/>
    <property type="project" value="InterPro"/>
</dbReference>
<dbReference type="InterPro" id="IPR050364">
    <property type="entry name" value="Cytochrome_P450_fung"/>
</dbReference>
<dbReference type="PANTHER" id="PTHR46300">
    <property type="entry name" value="P450, PUTATIVE (EUROFUNG)-RELATED-RELATED"/>
    <property type="match status" value="1"/>
</dbReference>
<evidence type="ECO:0000256" key="8">
    <source>
        <dbReference type="ARBA" id="ARBA00023033"/>
    </source>
</evidence>
<comment type="caution">
    <text evidence="10">The sequence shown here is derived from an EMBL/GenBank/DDBJ whole genome shotgun (WGS) entry which is preliminary data.</text>
</comment>